<keyword evidence="3" id="KW-1185">Reference proteome</keyword>
<gene>
    <name evidence="2" type="ORF">PPRIM_AZ9-3.1.T0930171</name>
</gene>
<reference evidence="2" key="1">
    <citation type="submission" date="2021-01" db="EMBL/GenBank/DDBJ databases">
        <authorList>
            <consortium name="Genoscope - CEA"/>
            <person name="William W."/>
        </authorList>
    </citation>
    <scope>NUCLEOTIDE SEQUENCE</scope>
</reference>
<feature type="transmembrane region" description="Helical" evidence="1">
    <location>
        <begin position="118"/>
        <end position="137"/>
    </location>
</feature>
<keyword evidence="1" id="KW-0812">Transmembrane</keyword>
<feature type="transmembrane region" description="Helical" evidence="1">
    <location>
        <begin position="380"/>
        <end position="399"/>
    </location>
</feature>
<accession>A0A8S1NQC0</accession>
<evidence type="ECO:0000313" key="3">
    <source>
        <dbReference type="Proteomes" id="UP000688137"/>
    </source>
</evidence>
<name>A0A8S1NQC0_PARPR</name>
<feature type="transmembrane region" description="Helical" evidence="1">
    <location>
        <begin position="253"/>
        <end position="271"/>
    </location>
</feature>
<proteinExistence type="predicted"/>
<protein>
    <submittedName>
        <fullName evidence="2">Uncharacterized protein</fullName>
    </submittedName>
</protein>
<organism evidence="2 3">
    <name type="scientific">Paramecium primaurelia</name>
    <dbReference type="NCBI Taxonomy" id="5886"/>
    <lineage>
        <taxon>Eukaryota</taxon>
        <taxon>Sar</taxon>
        <taxon>Alveolata</taxon>
        <taxon>Ciliophora</taxon>
        <taxon>Intramacronucleata</taxon>
        <taxon>Oligohymenophorea</taxon>
        <taxon>Peniculida</taxon>
        <taxon>Parameciidae</taxon>
        <taxon>Paramecium</taxon>
    </lineage>
</organism>
<feature type="transmembrane region" description="Helical" evidence="1">
    <location>
        <begin position="14"/>
        <end position="34"/>
    </location>
</feature>
<feature type="transmembrane region" description="Helical" evidence="1">
    <location>
        <begin position="41"/>
        <end position="62"/>
    </location>
</feature>
<feature type="transmembrane region" description="Helical" evidence="1">
    <location>
        <begin position="214"/>
        <end position="233"/>
    </location>
</feature>
<evidence type="ECO:0000256" key="1">
    <source>
        <dbReference type="SAM" id="Phobius"/>
    </source>
</evidence>
<feature type="transmembrane region" description="Helical" evidence="1">
    <location>
        <begin position="350"/>
        <end position="374"/>
    </location>
</feature>
<evidence type="ECO:0000313" key="2">
    <source>
        <dbReference type="EMBL" id="CAD8093579.1"/>
    </source>
</evidence>
<feature type="transmembrane region" description="Helical" evidence="1">
    <location>
        <begin position="149"/>
        <end position="172"/>
    </location>
</feature>
<keyword evidence="1" id="KW-0472">Membrane</keyword>
<keyword evidence="1" id="KW-1133">Transmembrane helix</keyword>
<dbReference type="AlphaFoldDB" id="A0A8S1NQC0"/>
<dbReference type="Proteomes" id="UP000688137">
    <property type="component" value="Unassembled WGS sequence"/>
</dbReference>
<dbReference type="EMBL" id="CAJJDM010000096">
    <property type="protein sequence ID" value="CAD8093579.1"/>
    <property type="molecule type" value="Genomic_DNA"/>
</dbReference>
<feature type="transmembrane region" description="Helical" evidence="1">
    <location>
        <begin position="74"/>
        <end position="97"/>
    </location>
</feature>
<sequence length="429" mass="49047">MSNFILFGASDSTFFYVILTALKFIFSALIGFIIDHVQYTYNLLFGSQLLILFSYAFYLVFIVQLCSQQLIIDYLYFANAFLILGQQLGSIIILTLISKHYQRDQIPYQISYFQKYGFSGKLFCSVIVLILYIIINFQDKLTTETLLLINKQIIIILSIIPFIILLVISIFLHQTFVFFKLEAEELMPEIKFIPVQQKGNLLNAIKNIFKTDSAWIALSAGIIMGIIKIWLAYQENQVIKKHADEIFETFGIYMYFELPTIISLSLVSTIIKNFEIETISLQALIDKAIDSFVFFLLSILLSTSIVNDQIGKIIIFGIIRIFQQYYLTVISISGASIIGMQKENYKNQGLTFGLLGMIENGFAVWVVLAMQFGFKAENGIIYGFAFGYSLISIISSKMLQFDKQVNKLGHKVYSIEQKIDNVESQEEES</sequence>
<comment type="caution">
    <text evidence="2">The sequence shown here is derived from an EMBL/GenBank/DDBJ whole genome shotgun (WGS) entry which is preliminary data.</text>
</comment>
<feature type="transmembrane region" description="Helical" evidence="1">
    <location>
        <begin position="313"/>
        <end position="338"/>
    </location>
</feature>
<dbReference type="OMA" id="QVNKLGH"/>